<gene>
    <name evidence="3" type="ORF">TPR58_21720</name>
</gene>
<accession>A0ABV0BEY0</accession>
<keyword evidence="2" id="KW-0472">Membrane</keyword>
<dbReference type="EMBL" id="JBDIZK010000017">
    <property type="protein sequence ID" value="MEN3749805.1"/>
    <property type="molecule type" value="Genomic_DNA"/>
</dbReference>
<organism evidence="3 4">
    <name type="scientific">Sphingomonas rustica</name>
    <dbReference type="NCBI Taxonomy" id="3103142"/>
    <lineage>
        <taxon>Bacteria</taxon>
        <taxon>Pseudomonadati</taxon>
        <taxon>Pseudomonadota</taxon>
        <taxon>Alphaproteobacteria</taxon>
        <taxon>Sphingomonadales</taxon>
        <taxon>Sphingomonadaceae</taxon>
        <taxon>Sphingomonas</taxon>
    </lineage>
</organism>
<sequence>MTVLAIAPALRQRRGMSEDGPGTSLSGRIADAARARIAVRRGAPVASDAKARAQREPRGGDWRVAAALAGVIALGPILTVAAASWASASARGEAAALRRTLAPRIAAERQAAAERETLVTLVRRPGAGVTLDALARAIPPESSLVRVERNAAGRLEVEVAAADPDRLREALRREPVLAGLRDAGQRQSDQGMIVSLKERGE</sequence>
<dbReference type="RefSeq" id="WP_346248856.1">
    <property type="nucleotide sequence ID" value="NZ_JBDIZK010000017.1"/>
</dbReference>
<feature type="region of interest" description="Disordered" evidence="1">
    <location>
        <begin position="180"/>
        <end position="201"/>
    </location>
</feature>
<evidence type="ECO:0000313" key="3">
    <source>
        <dbReference type="EMBL" id="MEN3749805.1"/>
    </source>
</evidence>
<evidence type="ECO:0000313" key="4">
    <source>
        <dbReference type="Proteomes" id="UP001427805"/>
    </source>
</evidence>
<name>A0ABV0BEY0_9SPHN</name>
<evidence type="ECO:0000256" key="1">
    <source>
        <dbReference type="SAM" id="MobiDB-lite"/>
    </source>
</evidence>
<evidence type="ECO:0000256" key="2">
    <source>
        <dbReference type="SAM" id="Phobius"/>
    </source>
</evidence>
<keyword evidence="2" id="KW-1133">Transmembrane helix</keyword>
<proteinExistence type="predicted"/>
<feature type="transmembrane region" description="Helical" evidence="2">
    <location>
        <begin position="64"/>
        <end position="86"/>
    </location>
</feature>
<evidence type="ECO:0008006" key="5">
    <source>
        <dbReference type="Google" id="ProtNLM"/>
    </source>
</evidence>
<keyword evidence="2" id="KW-0812">Transmembrane</keyword>
<comment type="caution">
    <text evidence="3">The sequence shown here is derived from an EMBL/GenBank/DDBJ whole genome shotgun (WGS) entry which is preliminary data.</text>
</comment>
<protein>
    <recommendedName>
        <fullName evidence="5">Type II secretion system protein M</fullName>
    </recommendedName>
</protein>
<keyword evidence="4" id="KW-1185">Reference proteome</keyword>
<dbReference type="Proteomes" id="UP001427805">
    <property type="component" value="Unassembled WGS sequence"/>
</dbReference>
<reference evidence="3 4" key="1">
    <citation type="submission" date="2024-05" db="EMBL/GenBank/DDBJ databases">
        <title>Sphingomonas sp. HF-S3 16S ribosomal RNA gene Genome sequencing and assembly.</title>
        <authorList>
            <person name="Lee H."/>
        </authorList>
    </citation>
    <scope>NUCLEOTIDE SEQUENCE [LARGE SCALE GENOMIC DNA]</scope>
    <source>
        <strain evidence="3 4">HF-S3</strain>
    </source>
</reference>